<reference evidence="1" key="1">
    <citation type="submission" date="2020-08" db="EMBL/GenBank/DDBJ databases">
        <title>Multicomponent nature underlies the extraordinary mechanical properties of spider dragline silk.</title>
        <authorList>
            <person name="Kono N."/>
            <person name="Nakamura H."/>
            <person name="Mori M."/>
            <person name="Yoshida Y."/>
            <person name="Ohtoshi R."/>
            <person name="Malay A.D."/>
            <person name="Moran D.A.P."/>
            <person name="Tomita M."/>
            <person name="Numata K."/>
            <person name="Arakawa K."/>
        </authorList>
    </citation>
    <scope>NUCLEOTIDE SEQUENCE</scope>
</reference>
<accession>A0A8X6VRU7</accession>
<gene>
    <name evidence="1" type="ORF">TNCV_2398151</name>
</gene>
<name>A0A8X6VRU7_TRICX</name>
<dbReference type="EMBL" id="BMAU01021349">
    <property type="protein sequence ID" value="GFY18590.1"/>
    <property type="molecule type" value="Genomic_DNA"/>
</dbReference>
<evidence type="ECO:0000313" key="2">
    <source>
        <dbReference type="Proteomes" id="UP000887159"/>
    </source>
</evidence>
<protein>
    <submittedName>
        <fullName evidence="1">Uncharacterized protein</fullName>
    </submittedName>
</protein>
<evidence type="ECO:0000313" key="1">
    <source>
        <dbReference type="EMBL" id="GFY18590.1"/>
    </source>
</evidence>
<proteinExistence type="predicted"/>
<organism evidence="1 2">
    <name type="scientific">Trichonephila clavipes</name>
    <name type="common">Golden silk orbweaver</name>
    <name type="synonym">Nephila clavipes</name>
    <dbReference type="NCBI Taxonomy" id="2585209"/>
    <lineage>
        <taxon>Eukaryota</taxon>
        <taxon>Metazoa</taxon>
        <taxon>Ecdysozoa</taxon>
        <taxon>Arthropoda</taxon>
        <taxon>Chelicerata</taxon>
        <taxon>Arachnida</taxon>
        <taxon>Araneae</taxon>
        <taxon>Araneomorphae</taxon>
        <taxon>Entelegynae</taxon>
        <taxon>Araneoidea</taxon>
        <taxon>Nephilidae</taxon>
        <taxon>Trichonephila</taxon>
    </lineage>
</organism>
<comment type="caution">
    <text evidence="1">The sequence shown here is derived from an EMBL/GenBank/DDBJ whole genome shotgun (WGS) entry which is preliminary data.</text>
</comment>
<dbReference type="Proteomes" id="UP000887159">
    <property type="component" value="Unassembled WGS sequence"/>
</dbReference>
<dbReference type="AlphaFoldDB" id="A0A8X6VRU7"/>
<keyword evidence="2" id="KW-1185">Reference proteome</keyword>
<sequence>MSPSIVPLGNFAELNCTVLSPVWCSRPTTGVPLAPCHDEFRGPRSDYVRQMALETTTTTEHWYWSTTVVLQLCSMEPWGSARHTQEFLESQ</sequence>